<dbReference type="AlphaFoldDB" id="A0A8S1A9H2"/>
<dbReference type="GO" id="GO:0016020">
    <property type="term" value="C:membrane"/>
    <property type="evidence" value="ECO:0007669"/>
    <property type="project" value="TreeGrafter"/>
</dbReference>
<feature type="transmembrane region" description="Helical" evidence="1">
    <location>
        <begin position="34"/>
        <end position="57"/>
    </location>
</feature>
<dbReference type="InterPro" id="IPR049352">
    <property type="entry name" value="Rost"/>
</dbReference>
<dbReference type="EMBL" id="CADEBD010000309">
    <property type="protein sequence ID" value="CAB3241034.1"/>
    <property type="molecule type" value="Genomic_DNA"/>
</dbReference>
<feature type="transmembrane region" description="Helical" evidence="1">
    <location>
        <begin position="175"/>
        <end position="194"/>
    </location>
</feature>
<protein>
    <submittedName>
        <fullName evidence="2">Uncharacterized protein</fullName>
    </submittedName>
</protein>
<feature type="transmembrane region" description="Helical" evidence="1">
    <location>
        <begin position="218"/>
        <end position="241"/>
    </location>
</feature>
<dbReference type="OrthoDB" id="7513214at2759"/>
<sequence>MVKFRTVSLSALGVSTHDRLSDFYTSSWQRGESVLPLLLVRLLLTSSALAILTWSLVEGASPYWLIYLTNWGLLLVSATMISGLALSFTFRFKKQIETTNLPWFVKSYWIFFNVTAAISIMITALYWILLYDPAAQEKLGLRALWLDISTHGLASCIIVVELFTSRTPIRLAHIYQPLFLGIWYAAFSGIYYAAGGTDRNGNVYIYAVLNWQEPRSTAIVVAGSVVAVVVLYVILWGFAVFRDKLSLTYVRTHNLPITPPDAKADRQMV</sequence>
<evidence type="ECO:0000256" key="1">
    <source>
        <dbReference type="SAM" id="Phobius"/>
    </source>
</evidence>
<accession>A0A8S1A9H2</accession>
<dbReference type="PANTHER" id="PTHR12242:SF49">
    <property type="entry name" value="HEADBUTT, ISOFORM E"/>
    <property type="match status" value="1"/>
</dbReference>
<evidence type="ECO:0000313" key="3">
    <source>
        <dbReference type="Proteomes" id="UP000494256"/>
    </source>
</evidence>
<dbReference type="Proteomes" id="UP000494256">
    <property type="component" value="Unassembled WGS sequence"/>
</dbReference>
<organism evidence="2 3">
    <name type="scientific">Arctia plantaginis</name>
    <name type="common">Wood tiger moth</name>
    <name type="synonym">Phalaena plantaginis</name>
    <dbReference type="NCBI Taxonomy" id="874455"/>
    <lineage>
        <taxon>Eukaryota</taxon>
        <taxon>Metazoa</taxon>
        <taxon>Ecdysozoa</taxon>
        <taxon>Arthropoda</taxon>
        <taxon>Hexapoda</taxon>
        <taxon>Insecta</taxon>
        <taxon>Pterygota</taxon>
        <taxon>Neoptera</taxon>
        <taxon>Endopterygota</taxon>
        <taxon>Lepidoptera</taxon>
        <taxon>Glossata</taxon>
        <taxon>Ditrysia</taxon>
        <taxon>Noctuoidea</taxon>
        <taxon>Erebidae</taxon>
        <taxon>Arctiinae</taxon>
        <taxon>Arctia</taxon>
    </lineage>
</organism>
<keyword evidence="1" id="KW-1133">Transmembrane helix</keyword>
<reference evidence="2 3" key="1">
    <citation type="submission" date="2020-04" db="EMBL/GenBank/DDBJ databases">
        <authorList>
            <person name="Wallbank WR R."/>
            <person name="Pardo Diaz C."/>
            <person name="Kozak K."/>
            <person name="Martin S."/>
            <person name="Jiggins C."/>
            <person name="Moest M."/>
            <person name="Warren A I."/>
            <person name="Byers J.R.P. K."/>
            <person name="Montejo-Kovacevich G."/>
            <person name="Yen C E."/>
        </authorList>
    </citation>
    <scope>NUCLEOTIDE SEQUENCE [LARGE SCALE GENOMIC DNA]</scope>
</reference>
<feature type="transmembrane region" description="Helical" evidence="1">
    <location>
        <begin position="108"/>
        <end position="131"/>
    </location>
</feature>
<evidence type="ECO:0000313" key="2">
    <source>
        <dbReference type="EMBL" id="CAB3241034.1"/>
    </source>
</evidence>
<dbReference type="PANTHER" id="PTHR12242">
    <property type="entry name" value="OS02G0130600 PROTEIN-RELATED"/>
    <property type="match status" value="1"/>
</dbReference>
<proteinExistence type="predicted"/>
<feature type="transmembrane region" description="Helical" evidence="1">
    <location>
        <begin position="143"/>
        <end position="163"/>
    </location>
</feature>
<gene>
    <name evidence="2" type="ORF">APLA_LOCUS9369</name>
</gene>
<feature type="transmembrane region" description="Helical" evidence="1">
    <location>
        <begin position="63"/>
        <end position="88"/>
    </location>
</feature>
<keyword evidence="1" id="KW-0812">Transmembrane</keyword>
<name>A0A8S1A9H2_ARCPL</name>
<dbReference type="Pfam" id="PF21534">
    <property type="entry name" value="Rost"/>
    <property type="match status" value="1"/>
</dbReference>
<comment type="caution">
    <text evidence="2">The sequence shown here is derived from an EMBL/GenBank/DDBJ whole genome shotgun (WGS) entry which is preliminary data.</text>
</comment>
<keyword evidence="1" id="KW-0472">Membrane</keyword>